<keyword evidence="3" id="KW-1185">Reference proteome</keyword>
<gene>
    <name evidence="2" type="ORF">FHX37_4117</name>
</gene>
<evidence type="ECO:0000256" key="1">
    <source>
        <dbReference type="SAM" id="MobiDB-lite"/>
    </source>
</evidence>
<dbReference type="AlphaFoldDB" id="A0A543NAA5"/>
<protein>
    <submittedName>
        <fullName evidence="2">Uncharacterized protein</fullName>
    </submittedName>
</protein>
<dbReference type="Proteomes" id="UP000317422">
    <property type="component" value="Unassembled WGS sequence"/>
</dbReference>
<feature type="compositionally biased region" description="Low complexity" evidence="1">
    <location>
        <begin position="9"/>
        <end position="24"/>
    </location>
</feature>
<proteinExistence type="predicted"/>
<comment type="caution">
    <text evidence="2">The sequence shown here is derived from an EMBL/GenBank/DDBJ whole genome shotgun (WGS) entry which is preliminary data.</text>
</comment>
<organism evidence="2 3">
    <name type="scientific">Haloactinospora alba</name>
    <dbReference type="NCBI Taxonomy" id="405555"/>
    <lineage>
        <taxon>Bacteria</taxon>
        <taxon>Bacillati</taxon>
        <taxon>Actinomycetota</taxon>
        <taxon>Actinomycetes</taxon>
        <taxon>Streptosporangiales</taxon>
        <taxon>Nocardiopsidaceae</taxon>
        <taxon>Haloactinospora</taxon>
    </lineage>
</organism>
<feature type="region of interest" description="Disordered" evidence="1">
    <location>
        <begin position="1"/>
        <end position="30"/>
    </location>
</feature>
<accession>A0A543NAA5</accession>
<evidence type="ECO:0000313" key="2">
    <source>
        <dbReference type="EMBL" id="TQN28753.1"/>
    </source>
</evidence>
<evidence type="ECO:0000313" key="3">
    <source>
        <dbReference type="Proteomes" id="UP000317422"/>
    </source>
</evidence>
<sequence>MPPNGGDGASASDPGGDAHAAAGSRETAGKTLLEVLGERGPVSVMLRNTNFQGEDGSGWAGGLPGTPRTELWQYSFWFFLCGTQNYHQYVPLFPEEQLSPGWFTMHARNARLPEDEVGYP</sequence>
<reference evidence="2 3" key="1">
    <citation type="submission" date="2019-06" db="EMBL/GenBank/DDBJ databases">
        <title>Sequencing the genomes of 1000 actinobacteria strains.</title>
        <authorList>
            <person name="Klenk H.-P."/>
        </authorList>
    </citation>
    <scope>NUCLEOTIDE SEQUENCE [LARGE SCALE GENOMIC DNA]</scope>
    <source>
        <strain evidence="2 3">DSM 45015</strain>
    </source>
</reference>
<name>A0A543NAA5_9ACTN</name>
<dbReference type="EMBL" id="VFQC01000002">
    <property type="protein sequence ID" value="TQN28753.1"/>
    <property type="molecule type" value="Genomic_DNA"/>
</dbReference>